<keyword evidence="1" id="KW-0812">Transmembrane</keyword>
<feature type="transmembrane region" description="Helical" evidence="1">
    <location>
        <begin position="16"/>
        <end position="36"/>
    </location>
</feature>
<feature type="non-terminal residue" evidence="2">
    <location>
        <position position="1"/>
    </location>
</feature>
<dbReference type="EMBL" id="JAATEO010000041">
    <property type="protein sequence ID" value="NJP35403.1"/>
    <property type="molecule type" value="Genomic_DNA"/>
</dbReference>
<evidence type="ECO:0000313" key="2">
    <source>
        <dbReference type="EMBL" id="NJP35403.1"/>
    </source>
</evidence>
<accession>A0ABX0ZEB6</accession>
<evidence type="ECO:0000256" key="1">
    <source>
        <dbReference type="SAM" id="Phobius"/>
    </source>
</evidence>
<keyword evidence="1" id="KW-0472">Membrane</keyword>
<sequence>TIVPAGAILVLVDPLIPIPIALTAVILIVVVAALVWQEPYARARKVGQ</sequence>
<reference evidence="2 3" key="1">
    <citation type="submission" date="2020-03" db="EMBL/GenBank/DDBJ databases">
        <title>WGS of actinomycetes isolated from Thailand.</title>
        <authorList>
            <person name="Thawai C."/>
        </authorList>
    </citation>
    <scope>NUCLEOTIDE SEQUENCE [LARGE SCALE GENOMIC DNA]</scope>
    <source>
        <strain evidence="2 3">HSS6-12</strain>
    </source>
</reference>
<dbReference type="Proteomes" id="UP000783871">
    <property type="component" value="Unassembled WGS sequence"/>
</dbReference>
<comment type="caution">
    <text evidence="2">The sequence shown here is derived from an EMBL/GenBank/DDBJ whole genome shotgun (WGS) entry which is preliminary data.</text>
</comment>
<evidence type="ECO:0000313" key="3">
    <source>
        <dbReference type="Proteomes" id="UP000783871"/>
    </source>
</evidence>
<protein>
    <submittedName>
        <fullName evidence="2">Low temperature requirement protein A</fullName>
    </submittedName>
</protein>
<keyword evidence="1" id="KW-1133">Transmembrane helix</keyword>
<gene>
    <name evidence="2" type="ORF">HCJ94_26395</name>
</gene>
<name>A0ABX0ZEB6_9ACTN</name>
<proteinExistence type="predicted"/>
<organism evidence="2 3">
    <name type="scientific">Micromonospora thermarum</name>
    <dbReference type="NCBI Taxonomy" id="2720024"/>
    <lineage>
        <taxon>Bacteria</taxon>
        <taxon>Bacillati</taxon>
        <taxon>Actinomycetota</taxon>
        <taxon>Actinomycetes</taxon>
        <taxon>Micromonosporales</taxon>
        <taxon>Micromonosporaceae</taxon>
        <taxon>Micromonospora</taxon>
    </lineage>
</organism>
<keyword evidence="3" id="KW-1185">Reference proteome</keyword>